<feature type="domain" description="PD-(D/E)XK endonuclease-like" evidence="2">
    <location>
        <begin position="104"/>
        <end position="251"/>
    </location>
</feature>
<evidence type="ECO:0000256" key="1">
    <source>
        <dbReference type="SAM" id="MobiDB-lite"/>
    </source>
</evidence>
<organism evidence="3 4">
    <name type="scientific">Myxococcus llanfairpwllgwyngyllgogerychwyrndrobwllllantysiliogogogochensis</name>
    <dbReference type="NCBI Taxonomy" id="2590453"/>
    <lineage>
        <taxon>Bacteria</taxon>
        <taxon>Pseudomonadati</taxon>
        <taxon>Myxococcota</taxon>
        <taxon>Myxococcia</taxon>
        <taxon>Myxococcales</taxon>
        <taxon>Cystobacterineae</taxon>
        <taxon>Myxococcaceae</taxon>
        <taxon>Myxococcus</taxon>
    </lineage>
</organism>
<dbReference type="AlphaFoldDB" id="A0A540WXL5"/>
<dbReference type="Pfam" id="PF12705">
    <property type="entry name" value="PDDEXK_1"/>
    <property type="match status" value="2"/>
</dbReference>
<proteinExistence type="predicted"/>
<reference evidence="3 4" key="1">
    <citation type="submission" date="2019-06" db="EMBL/GenBank/DDBJ databases">
        <authorList>
            <person name="Livingstone P."/>
            <person name="Whitworth D."/>
        </authorList>
    </citation>
    <scope>NUCLEOTIDE SEQUENCE [LARGE SCALE GENOMIC DNA]</scope>
    <source>
        <strain evidence="3 4">AM401</strain>
    </source>
</reference>
<feature type="region of interest" description="Disordered" evidence="1">
    <location>
        <begin position="290"/>
        <end position="349"/>
    </location>
</feature>
<dbReference type="InterPro" id="IPR011604">
    <property type="entry name" value="PDDEXK-like_dom_sf"/>
</dbReference>
<feature type="domain" description="PD-(D/E)XK endonuclease-like" evidence="2">
    <location>
        <begin position="17"/>
        <end position="67"/>
    </location>
</feature>
<protein>
    <recommendedName>
        <fullName evidence="2">PD-(D/E)XK endonuclease-like domain-containing protein</fullName>
    </recommendedName>
</protein>
<dbReference type="InterPro" id="IPR038726">
    <property type="entry name" value="PDDEXK_AddAB-type"/>
</dbReference>
<dbReference type="OrthoDB" id="5384800at2"/>
<comment type="caution">
    <text evidence="3">The sequence shown here is derived from an EMBL/GenBank/DDBJ whole genome shotgun (WGS) entry which is preliminary data.</text>
</comment>
<evidence type="ECO:0000259" key="2">
    <source>
        <dbReference type="Pfam" id="PF12705"/>
    </source>
</evidence>
<evidence type="ECO:0000313" key="3">
    <source>
        <dbReference type="EMBL" id="TQF13741.1"/>
    </source>
</evidence>
<dbReference type="Proteomes" id="UP000315369">
    <property type="component" value="Unassembled WGS sequence"/>
</dbReference>
<name>A0A540WXL5_9BACT</name>
<dbReference type="EMBL" id="VIFM01000090">
    <property type="protein sequence ID" value="TQF13741.1"/>
    <property type="molecule type" value="Genomic_DNA"/>
</dbReference>
<gene>
    <name evidence="3" type="ORF">FJV41_22385</name>
</gene>
<accession>A0A540WXL5</accession>
<sequence length="458" mass="48940">MEGSHRAHSVIAGVIQRLSVSQLKKHKLCPRAWYFAKVLRLPEPTTGAQQVGTEGHAQLEHYLSTGEDVLGAFAKAGAHLLPTPGPDLLVEQPLDGAPPLTAGGIPFTGFIDLVDARQLATDGVLRITDHKFTSNVARNAATPEQLADANTEPGLQMIGYAAWALSQVERFPGLRELELEHLYYQTRGQRLAVSVLASVPVEHVAREWRTKVEPQVEQMKAHAQAARAADVPANYGPACTKYGGCPFMAKCLTGETKTMSLRDKLLSKPSESVPTTVAAVEREALELPAILPPDAPQPAPVQVAPGATEQPAPKRRGRPPKSSRPEPTQPAAAITTHDSSVSEHEGSGNPVKDLGVQALFIDCIPTAWGVLQPESLTQYVDTMARRVSQAAGVDDLRFAGSDSSLGFGKWKGALAMAVRDDPPPPGVYLALGLAHSELMQVVVEALEPSFGVVVRGVR</sequence>
<evidence type="ECO:0000313" key="4">
    <source>
        <dbReference type="Proteomes" id="UP000315369"/>
    </source>
</evidence>
<dbReference type="Gene3D" id="3.90.320.10">
    <property type="match status" value="1"/>
</dbReference>
<feature type="compositionally biased region" description="Pro residues" evidence="1">
    <location>
        <begin position="290"/>
        <end position="299"/>
    </location>
</feature>
<keyword evidence="4" id="KW-1185">Reference proteome</keyword>